<feature type="transmembrane region" description="Helical" evidence="1">
    <location>
        <begin position="142"/>
        <end position="165"/>
    </location>
</feature>
<reference evidence="3" key="1">
    <citation type="journal article" date="2019" name="Int. J. Syst. Evol. Microbiol.">
        <title>The Global Catalogue of Microorganisms (GCM) 10K type strain sequencing project: providing services to taxonomists for standard genome sequencing and annotation.</title>
        <authorList>
            <consortium name="The Broad Institute Genomics Platform"/>
            <consortium name="The Broad Institute Genome Sequencing Center for Infectious Disease"/>
            <person name="Wu L."/>
            <person name="Ma J."/>
        </authorList>
    </citation>
    <scope>NUCLEOTIDE SEQUENCE [LARGE SCALE GENOMIC DNA]</scope>
    <source>
        <strain evidence="3">CCM 8951</strain>
    </source>
</reference>
<feature type="transmembrane region" description="Helical" evidence="1">
    <location>
        <begin position="20"/>
        <end position="47"/>
    </location>
</feature>
<proteinExistence type="predicted"/>
<protein>
    <submittedName>
        <fullName evidence="2">YesL family protein</fullName>
    </submittedName>
</protein>
<accession>A0ABW4DN58</accession>
<organism evidence="2 3">
    <name type="scientific">Lapidilactobacillus mulanensis</name>
    <dbReference type="NCBI Taxonomy" id="2485999"/>
    <lineage>
        <taxon>Bacteria</taxon>
        <taxon>Bacillati</taxon>
        <taxon>Bacillota</taxon>
        <taxon>Bacilli</taxon>
        <taxon>Lactobacillales</taxon>
        <taxon>Lactobacillaceae</taxon>
        <taxon>Lapidilactobacillus</taxon>
    </lineage>
</organism>
<comment type="caution">
    <text evidence="2">The sequence shown here is derived from an EMBL/GenBank/DDBJ whole genome shotgun (WGS) entry which is preliminary data.</text>
</comment>
<keyword evidence="3" id="KW-1185">Reference proteome</keyword>
<keyword evidence="1" id="KW-1133">Transmembrane helix</keyword>
<gene>
    <name evidence="2" type="ORF">ACFQ4L_02485</name>
</gene>
<feature type="transmembrane region" description="Helical" evidence="1">
    <location>
        <begin position="171"/>
        <end position="190"/>
    </location>
</feature>
<sequence length="208" mass="23893">MFAKKFMSIVNDIYYMMKINLLWILFTIEGGIILGIIPATITVFYCIRDRLKNGYDGGVYAEFKEAYWRVFKSSILLTLGFSLFGLILVLSTALLNGVGQTNIVLEITLRIGRLLIVLMGIFFFPVYSHFDLHGNKVWIQPFLFLFICPIQVVVTVIVIAVSALLYMIDPLLIFFMGISLPAYFIMGMMLKKFEKLQEKIPYIQEVQN</sequence>
<evidence type="ECO:0000313" key="3">
    <source>
        <dbReference type="Proteomes" id="UP001597244"/>
    </source>
</evidence>
<feature type="transmembrane region" description="Helical" evidence="1">
    <location>
        <begin position="74"/>
        <end position="95"/>
    </location>
</feature>
<dbReference type="EMBL" id="JBHTOF010000021">
    <property type="protein sequence ID" value="MFD1464959.1"/>
    <property type="molecule type" value="Genomic_DNA"/>
</dbReference>
<name>A0ABW4DN58_9LACO</name>
<keyword evidence="1" id="KW-0472">Membrane</keyword>
<keyword evidence="1" id="KW-0812">Transmembrane</keyword>
<evidence type="ECO:0000313" key="2">
    <source>
        <dbReference type="EMBL" id="MFD1464959.1"/>
    </source>
</evidence>
<dbReference type="InterPro" id="IPR006938">
    <property type="entry name" value="DUF624"/>
</dbReference>
<dbReference type="RefSeq" id="WP_125578384.1">
    <property type="nucleotide sequence ID" value="NZ_JBHTOF010000021.1"/>
</dbReference>
<feature type="transmembrane region" description="Helical" evidence="1">
    <location>
        <begin position="107"/>
        <end position="130"/>
    </location>
</feature>
<dbReference type="Pfam" id="PF04854">
    <property type="entry name" value="DUF624"/>
    <property type="match status" value="1"/>
</dbReference>
<evidence type="ECO:0000256" key="1">
    <source>
        <dbReference type="SAM" id="Phobius"/>
    </source>
</evidence>
<dbReference type="Proteomes" id="UP001597244">
    <property type="component" value="Unassembled WGS sequence"/>
</dbReference>